<name>A0A834XAM8_9FABA</name>
<feature type="region of interest" description="Disordered" evidence="1">
    <location>
        <begin position="1"/>
        <end position="28"/>
    </location>
</feature>
<reference evidence="2" key="1">
    <citation type="submission" date="2020-09" db="EMBL/GenBank/DDBJ databases">
        <title>Genome-Enabled Discovery of Anthraquinone Biosynthesis in Senna tora.</title>
        <authorList>
            <person name="Kang S.-H."/>
            <person name="Pandey R.P."/>
            <person name="Lee C.-M."/>
            <person name="Sim J.-S."/>
            <person name="Jeong J.-T."/>
            <person name="Choi B.-S."/>
            <person name="Jung M."/>
            <person name="Ginzburg D."/>
            <person name="Zhao K."/>
            <person name="Won S.Y."/>
            <person name="Oh T.-J."/>
            <person name="Yu Y."/>
            <person name="Kim N.-H."/>
            <person name="Lee O.R."/>
            <person name="Lee T.-H."/>
            <person name="Bashyal P."/>
            <person name="Kim T.-S."/>
            <person name="Lee W.-H."/>
            <person name="Kawkins C."/>
            <person name="Kim C.-K."/>
            <person name="Kim J.S."/>
            <person name="Ahn B.O."/>
            <person name="Rhee S.Y."/>
            <person name="Sohng J.K."/>
        </authorList>
    </citation>
    <scope>NUCLEOTIDE SEQUENCE</scope>
    <source>
        <tissue evidence="2">Leaf</tissue>
    </source>
</reference>
<feature type="compositionally biased region" description="Polar residues" evidence="1">
    <location>
        <begin position="7"/>
        <end position="24"/>
    </location>
</feature>
<protein>
    <submittedName>
        <fullName evidence="2">Uncharacterized protein</fullName>
    </submittedName>
</protein>
<evidence type="ECO:0000256" key="1">
    <source>
        <dbReference type="SAM" id="MobiDB-lite"/>
    </source>
</evidence>
<keyword evidence="3" id="KW-1185">Reference proteome</keyword>
<dbReference type="EMBL" id="JAAIUW010000002">
    <property type="protein sequence ID" value="KAF7841017.1"/>
    <property type="molecule type" value="Genomic_DNA"/>
</dbReference>
<evidence type="ECO:0000313" key="2">
    <source>
        <dbReference type="EMBL" id="KAF7841017.1"/>
    </source>
</evidence>
<dbReference type="AlphaFoldDB" id="A0A834XAM8"/>
<sequence length="120" mass="13551">MPKLPGKTSTAFQLRASRQGSNNNNREDRVRAIENFMADRENFVVELQSYVSQILHHFDFHPEPLPVAPSIAATTLVSHQLENSTNVEFRAIENSIAIVRGYLQQLLHNLGLHPQLPLTP</sequence>
<organism evidence="2 3">
    <name type="scientific">Senna tora</name>
    <dbReference type="NCBI Taxonomy" id="362788"/>
    <lineage>
        <taxon>Eukaryota</taxon>
        <taxon>Viridiplantae</taxon>
        <taxon>Streptophyta</taxon>
        <taxon>Embryophyta</taxon>
        <taxon>Tracheophyta</taxon>
        <taxon>Spermatophyta</taxon>
        <taxon>Magnoliopsida</taxon>
        <taxon>eudicotyledons</taxon>
        <taxon>Gunneridae</taxon>
        <taxon>Pentapetalae</taxon>
        <taxon>rosids</taxon>
        <taxon>fabids</taxon>
        <taxon>Fabales</taxon>
        <taxon>Fabaceae</taxon>
        <taxon>Caesalpinioideae</taxon>
        <taxon>Cassia clade</taxon>
        <taxon>Senna</taxon>
    </lineage>
</organism>
<comment type="caution">
    <text evidence="2">The sequence shown here is derived from an EMBL/GenBank/DDBJ whole genome shotgun (WGS) entry which is preliminary data.</text>
</comment>
<gene>
    <name evidence="2" type="ORF">G2W53_003315</name>
</gene>
<dbReference type="Proteomes" id="UP000634136">
    <property type="component" value="Unassembled WGS sequence"/>
</dbReference>
<evidence type="ECO:0000313" key="3">
    <source>
        <dbReference type="Proteomes" id="UP000634136"/>
    </source>
</evidence>
<accession>A0A834XAM8</accession>
<proteinExistence type="predicted"/>